<dbReference type="GO" id="GO:0005737">
    <property type="term" value="C:cytoplasm"/>
    <property type="evidence" value="ECO:0007669"/>
    <property type="project" value="TreeGrafter"/>
</dbReference>
<dbReference type="SUPFAM" id="SSF54197">
    <property type="entry name" value="HIT-like"/>
    <property type="match status" value="1"/>
</dbReference>
<dbReference type="GO" id="GO:0032435">
    <property type="term" value="P:negative regulation of proteasomal ubiquitin-dependent protein catabolic process"/>
    <property type="evidence" value="ECO:0007669"/>
    <property type="project" value="TreeGrafter"/>
</dbReference>
<dbReference type="GO" id="GO:0005634">
    <property type="term" value="C:nucleus"/>
    <property type="evidence" value="ECO:0007669"/>
    <property type="project" value="TreeGrafter"/>
</dbReference>
<dbReference type="AlphaFoldDB" id="A0A401RUT5"/>
<dbReference type="GO" id="GO:0005886">
    <property type="term" value="C:plasma membrane"/>
    <property type="evidence" value="ECO:0007669"/>
    <property type="project" value="TreeGrafter"/>
</dbReference>
<proteinExistence type="predicted"/>
<dbReference type="InterPro" id="IPR036265">
    <property type="entry name" value="HIT-like_sf"/>
</dbReference>
<comment type="caution">
    <text evidence="3">The sequence shown here is derived from an EMBL/GenBank/DDBJ whole genome shotgun (WGS) entry which is preliminary data.</text>
</comment>
<dbReference type="InterPro" id="IPR011146">
    <property type="entry name" value="HIT-like"/>
</dbReference>
<dbReference type="PROSITE" id="PS51084">
    <property type="entry name" value="HIT_2"/>
    <property type="match status" value="1"/>
</dbReference>
<organism evidence="3 4">
    <name type="scientific">Chiloscyllium punctatum</name>
    <name type="common">Brownbanded bambooshark</name>
    <name type="synonym">Hemiscyllium punctatum</name>
    <dbReference type="NCBI Taxonomy" id="137246"/>
    <lineage>
        <taxon>Eukaryota</taxon>
        <taxon>Metazoa</taxon>
        <taxon>Chordata</taxon>
        <taxon>Craniata</taxon>
        <taxon>Vertebrata</taxon>
        <taxon>Chondrichthyes</taxon>
        <taxon>Elasmobranchii</taxon>
        <taxon>Galeomorphii</taxon>
        <taxon>Galeoidea</taxon>
        <taxon>Orectolobiformes</taxon>
        <taxon>Hemiscylliidae</taxon>
        <taxon>Chiloscyllium</taxon>
    </lineage>
</organism>
<feature type="domain" description="HIT" evidence="2">
    <location>
        <begin position="1"/>
        <end position="29"/>
    </location>
</feature>
<dbReference type="Proteomes" id="UP000287033">
    <property type="component" value="Unassembled WGS sequence"/>
</dbReference>
<evidence type="ECO:0000313" key="3">
    <source>
        <dbReference type="EMBL" id="GCC21908.1"/>
    </source>
</evidence>
<evidence type="ECO:0000313" key="4">
    <source>
        <dbReference type="Proteomes" id="UP000287033"/>
    </source>
</evidence>
<dbReference type="OrthoDB" id="680339at2759"/>
<dbReference type="PANTHER" id="PTHR46981">
    <property type="entry name" value="BIS(5'-ADENOSYL)-TRIPHOSPHATASE"/>
    <property type="match status" value="1"/>
</dbReference>
<dbReference type="STRING" id="137246.A0A401RUT5"/>
<dbReference type="GO" id="GO:0072332">
    <property type="term" value="P:intrinsic apoptotic signaling pathway by p53 class mediator"/>
    <property type="evidence" value="ECO:0007669"/>
    <property type="project" value="TreeGrafter"/>
</dbReference>
<dbReference type="GO" id="GO:0047710">
    <property type="term" value="F:bis(5'-adenosyl)-triphosphatase activity"/>
    <property type="evidence" value="ECO:0007669"/>
    <property type="project" value="TreeGrafter"/>
</dbReference>
<evidence type="ECO:0000259" key="2">
    <source>
        <dbReference type="PROSITE" id="PS51084"/>
    </source>
</evidence>
<dbReference type="GO" id="GO:0006163">
    <property type="term" value="P:purine nucleotide metabolic process"/>
    <property type="evidence" value="ECO:0007669"/>
    <property type="project" value="TreeGrafter"/>
</dbReference>
<gene>
    <name evidence="3" type="ORF">chiPu_0000291</name>
</gene>
<dbReference type="OMA" id="RPPRTNE"/>
<feature type="short sequence motif" description="Histidine triad motif" evidence="1">
    <location>
        <begin position="14"/>
        <end position="18"/>
    </location>
</feature>
<dbReference type="InterPro" id="IPR052677">
    <property type="entry name" value="Dinucleoside_ppp_hydrolase"/>
</dbReference>
<dbReference type="GO" id="GO:0031625">
    <property type="term" value="F:ubiquitin protein ligase binding"/>
    <property type="evidence" value="ECO:0007669"/>
    <property type="project" value="TreeGrafter"/>
</dbReference>
<dbReference type="Gene3D" id="3.30.428.10">
    <property type="entry name" value="HIT-like"/>
    <property type="match status" value="1"/>
</dbReference>
<reference evidence="3 4" key="1">
    <citation type="journal article" date="2018" name="Nat. Ecol. Evol.">
        <title>Shark genomes provide insights into elasmobranch evolution and the origin of vertebrates.</title>
        <authorList>
            <person name="Hara Y"/>
            <person name="Yamaguchi K"/>
            <person name="Onimaru K"/>
            <person name="Kadota M"/>
            <person name="Koyanagi M"/>
            <person name="Keeley SD"/>
            <person name="Tatsumi K"/>
            <person name="Tanaka K"/>
            <person name="Motone F"/>
            <person name="Kageyama Y"/>
            <person name="Nozu R"/>
            <person name="Adachi N"/>
            <person name="Nishimura O"/>
            <person name="Nakagawa R"/>
            <person name="Tanegashima C"/>
            <person name="Kiyatake I"/>
            <person name="Matsumoto R"/>
            <person name="Murakumo K"/>
            <person name="Nishida K"/>
            <person name="Terakita A"/>
            <person name="Kuratani S"/>
            <person name="Sato K"/>
            <person name="Hyodo S Kuraku.S."/>
        </authorList>
    </citation>
    <scope>NUCLEOTIDE SEQUENCE [LARGE SCALE GENOMIC DNA]</scope>
</reference>
<dbReference type="EMBL" id="BEZZ01000003">
    <property type="protein sequence ID" value="GCC21908.1"/>
    <property type="molecule type" value="Genomic_DNA"/>
</dbReference>
<name>A0A401RUT5_CHIPU</name>
<sequence length="69" mass="8228">MESASLASLDIHKHVHVHILPRKTEDFSRNDNVYEELQKHDQEAFEESPQWRTEEEMASEAAELRKYFI</sequence>
<dbReference type="GO" id="GO:0015964">
    <property type="term" value="P:diadenosine triphosphate catabolic process"/>
    <property type="evidence" value="ECO:0007669"/>
    <property type="project" value="TreeGrafter"/>
</dbReference>
<accession>A0A401RUT5</accession>
<evidence type="ECO:0000256" key="1">
    <source>
        <dbReference type="PROSITE-ProRule" id="PRU00464"/>
    </source>
</evidence>
<protein>
    <recommendedName>
        <fullName evidence="2">HIT domain-containing protein</fullName>
    </recommendedName>
</protein>
<keyword evidence="4" id="KW-1185">Reference proteome</keyword>
<dbReference type="PANTHER" id="PTHR46981:SF1">
    <property type="entry name" value="BIS(5'-ADENOSYL)-TRIPHOSPHATASE"/>
    <property type="match status" value="1"/>
</dbReference>